<accession>A0A1Y1Y617</accession>
<keyword evidence="3" id="KW-0963">Cytoplasm</keyword>
<comment type="caution">
    <text evidence="9">The sequence shown here is derived from an EMBL/GenBank/DDBJ whole genome shotgun (WGS) entry which is preliminary data.</text>
</comment>
<evidence type="ECO:0000256" key="7">
    <source>
        <dbReference type="SAM" id="MobiDB-lite"/>
    </source>
</evidence>
<feature type="compositionally biased region" description="Polar residues" evidence="7">
    <location>
        <begin position="1065"/>
        <end position="1093"/>
    </location>
</feature>
<reference evidence="9 10" key="1">
    <citation type="submission" date="2016-07" db="EMBL/GenBank/DDBJ databases">
        <title>Pervasive Adenine N6-methylation of Active Genes in Fungi.</title>
        <authorList>
            <consortium name="DOE Joint Genome Institute"/>
            <person name="Mondo S.J."/>
            <person name="Dannebaum R.O."/>
            <person name="Kuo R.C."/>
            <person name="Labutti K."/>
            <person name="Haridas S."/>
            <person name="Kuo A."/>
            <person name="Salamov A."/>
            <person name="Ahrendt S.R."/>
            <person name="Lipzen A."/>
            <person name="Sullivan W."/>
            <person name="Andreopoulos W.B."/>
            <person name="Clum A."/>
            <person name="Lindquist E."/>
            <person name="Daum C."/>
            <person name="Ramamoorthy G.K."/>
            <person name="Gryganskyi A."/>
            <person name="Culley D."/>
            <person name="Magnuson J.K."/>
            <person name="James T.Y."/>
            <person name="O'Malley M.A."/>
            <person name="Stajich J.E."/>
            <person name="Spatafora J.W."/>
            <person name="Visel A."/>
            <person name="Grigoriev I.V."/>
        </authorList>
    </citation>
    <scope>NUCLEOTIDE SEQUENCE [LARGE SCALE GENOMIC DNA]</scope>
    <source>
        <strain evidence="9 10">CBS 931.73</strain>
    </source>
</reference>
<feature type="compositionally biased region" description="Polar residues" evidence="7">
    <location>
        <begin position="868"/>
        <end position="879"/>
    </location>
</feature>
<feature type="compositionally biased region" description="Basic and acidic residues" evidence="7">
    <location>
        <begin position="792"/>
        <end position="808"/>
    </location>
</feature>
<name>A0A1Y1Y617_9FUNG</name>
<dbReference type="InParanoid" id="A0A1Y1Y617"/>
<evidence type="ECO:0000259" key="8">
    <source>
        <dbReference type="PROSITE" id="PS51180"/>
    </source>
</evidence>
<feature type="compositionally biased region" description="Polar residues" evidence="7">
    <location>
        <begin position="1228"/>
        <end position="1250"/>
    </location>
</feature>
<dbReference type="InterPro" id="IPR004328">
    <property type="entry name" value="BRO1_dom"/>
</dbReference>
<feature type="compositionally biased region" description="Low complexity" evidence="7">
    <location>
        <begin position="1208"/>
        <end position="1218"/>
    </location>
</feature>
<evidence type="ECO:0000256" key="3">
    <source>
        <dbReference type="ARBA" id="ARBA00022490"/>
    </source>
</evidence>
<dbReference type="InterPro" id="IPR025304">
    <property type="entry name" value="ALIX_V_dom"/>
</dbReference>
<keyword evidence="4" id="KW-0967">Endosome</keyword>
<evidence type="ECO:0000256" key="4">
    <source>
        <dbReference type="ARBA" id="ARBA00022753"/>
    </source>
</evidence>
<dbReference type="Gene3D" id="1.20.140.50">
    <property type="entry name" value="alix/aip1 like domains"/>
    <property type="match status" value="1"/>
</dbReference>
<dbReference type="STRING" id="1314790.A0A1Y1Y617"/>
<evidence type="ECO:0000256" key="1">
    <source>
        <dbReference type="ARBA" id="ARBA00004177"/>
    </source>
</evidence>
<dbReference type="Proteomes" id="UP000193498">
    <property type="component" value="Unassembled WGS sequence"/>
</dbReference>
<feature type="compositionally biased region" description="Pro residues" evidence="7">
    <location>
        <begin position="1431"/>
        <end position="1445"/>
    </location>
</feature>
<feature type="compositionally biased region" description="Low complexity" evidence="7">
    <location>
        <begin position="1033"/>
        <end position="1054"/>
    </location>
</feature>
<dbReference type="SMART" id="SM01041">
    <property type="entry name" value="BRO1"/>
    <property type="match status" value="1"/>
</dbReference>
<feature type="compositionally biased region" description="Polar residues" evidence="7">
    <location>
        <begin position="1257"/>
        <end position="1271"/>
    </location>
</feature>
<comment type="subcellular location">
    <subcellularLocation>
        <location evidence="2">Cytoplasm</location>
    </subcellularLocation>
    <subcellularLocation>
        <location evidence="1">Endosome</location>
    </subcellularLocation>
</comment>
<feature type="compositionally biased region" description="Polar residues" evidence="7">
    <location>
        <begin position="1197"/>
        <end position="1207"/>
    </location>
</feature>
<evidence type="ECO:0000313" key="10">
    <source>
        <dbReference type="Proteomes" id="UP000193498"/>
    </source>
</evidence>
<proteinExistence type="predicted"/>
<dbReference type="Gene3D" id="1.25.40.280">
    <property type="entry name" value="alix/aip1 like domains"/>
    <property type="match status" value="1"/>
</dbReference>
<dbReference type="GO" id="GO:0005768">
    <property type="term" value="C:endosome"/>
    <property type="evidence" value="ECO:0007669"/>
    <property type="project" value="UniProtKB-SubCell"/>
</dbReference>
<dbReference type="PROSITE" id="PS51180">
    <property type="entry name" value="BRO1"/>
    <property type="match status" value="1"/>
</dbReference>
<feature type="compositionally biased region" description="Polar residues" evidence="7">
    <location>
        <begin position="1138"/>
        <end position="1162"/>
    </location>
</feature>
<dbReference type="Gene3D" id="1.20.120.560">
    <property type="entry name" value="alix/aip1 in complex with the ypdl late domain"/>
    <property type="match status" value="1"/>
</dbReference>
<evidence type="ECO:0000256" key="5">
    <source>
        <dbReference type="ARBA" id="ARBA00041284"/>
    </source>
</evidence>
<dbReference type="OrthoDB" id="2141925at2759"/>
<feature type="region of interest" description="Disordered" evidence="7">
    <location>
        <begin position="580"/>
        <end position="603"/>
    </location>
</feature>
<sequence length="1463" mass="164493">MIQSPCIHVPSKRTEEVDWATPLKKYIASNYQDDPEKYLEEVNTINKLRQDMRGAGKDTTGRDLLYRYYGQLELLDLRFPVDENNIKISFTWCDSFTGKATSQFSLAYEKACTIFNMASTLSAIASSQARSDPEGLKQAFNNFQASAGMFTYINENFLHAPSTDLSRDIVKILSQLMLSQAQECFLEKSLSEKKKDALLAKLASQASWSYGSIVDAMNEGVAKTALSRWWYTLCQMVMAKEIIVQAKQKHYQAMAQYQKALACEAENKYGEVVARLTYAETNAKEAVKLANTFANGFTPSLTSIPPDAATALQDITKSSQTIISEKLLSATKDNDLVYHDTIPNVDVLQPIDKLNAVKPIPISELYGPNEIQKVIGVDIFQRLIPLSVHESASLYSEEKSKILRKETEKVDLANGELDAALSFMQLPQSIEKFKNSNSNGDKFISSLAQSTPEVKEWARMISQEENERGMVGELVATLEGLRGKAKEILDDVTVSLDQEQRDHEAMRVKFGDLWTQTSSSTLTASFRQDIRTHREALDKAITSDRSLISRFEELHASIEVLRQGEHSDRLEQMFAEAVSSATGSGSGRGVNSVESSLPDNGADNGIEDNIVNIENCIERLRQFRKERQETLDDLKNKIQDDDISHLLILNKKSPNVESQLFATELEKFKGHQNRIAVTVQHQQATVQELSGYFKALMEGAEAKRVQRIWDNAEAKRDEVINKLRLAANGYLDIKNGVRKGIQFYADLHDILMDLNASARRMVYDREQERQSLLQSIEGNQTERGHQALREQLEKHQDVPRNRDQRRFENPSMNPAETNMYADAAIQKLNDQVNRLNIHNERSQTSYATAPGPQVPYNHPPMQAPIPNQVPTRYSNQSDYSSNSPTFSPPPNALGANMAQNPVCKTPSYGSDKEQNAYYPPPQNVHAPMARTPSYGSETDHHNSYLPPVNQNPPPMNAAYGPAGQPNMIPGGYQPSPYANQDPQARGPRQPAPQHPHANIQSPDIVEPRQPSPVIDRNAQTPIGVYQGQYTYGQSPYQQQQPQHQQPSMQAAQPQNYSGAAGYGYPQQQTQVQENLTSPQANTHGWQPQQQYQKNLPPRQEYNPSPPQPVQQQYPNQNPQPNQYPGYGGSALIPAQGQPGLQRQPSNYDLQLKQSPQGQQMNPAGQPIRSPPPQQPQYQGFDNQAAPRPDPQQYYDPRTQQSQYNPALQQQSFQQPPQQHARPNMYHEGSQNSHPQYTYGNGPTAQVVSSPYQPPNPATVSGGSDNSYVSTSQIPPQQGYQPQQVQYQQYHGQPQNQQPTQDPRLREAPIGQQQQQYAYQGRPTGQVVQQPPQYQQQLQQQQQEHNYANYPQRHAQGYEIPAQQYQPSNPQQQFQTAPNPHGYQPQVYNPSPPQGPSGYVNPPPQGWQQGTSPQQLVGNQYQPQAVTQGQQLPPPQQQYHQQPPPHLDQWNGYPQQQRPPQGNF</sequence>
<feature type="region of interest" description="Disordered" evidence="7">
    <location>
        <begin position="1033"/>
        <end position="1343"/>
    </location>
</feature>
<dbReference type="EMBL" id="MCFE01000236">
    <property type="protein sequence ID" value="ORX93428.1"/>
    <property type="molecule type" value="Genomic_DNA"/>
</dbReference>
<protein>
    <recommendedName>
        <fullName evidence="5">BRO domain-containing protein 1</fullName>
    </recommendedName>
</protein>
<dbReference type="Pfam" id="PF13949">
    <property type="entry name" value="ALIX_LYPXL_bnd"/>
    <property type="match status" value="1"/>
</dbReference>
<feature type="domain" description="BRO1" evidence="8">
    <location>
        <begin position="5"/>
        <end position="417"/>
    </location>
</feature>
<feature type="compositionally biased region" description="Low complexity" evidence="7">
    <location>
        <begin position="1109"/>
        <end position="1124"/>
    </location>
</feature>
<evidence type="ECO:0000256" key="2">
    <source>
        <dbReference type="ARBA" id="ARBA00004496"/>
    </source>
</evidence>
<feature type="compositionally biased region" description="Pro residues" evidence="7">
    <location>
        <begin position="1389"/>
        <end position="1404"/>
    </location>
</feature>
<dbReference type="GO" id="GO:0043328">
    <property type="term" value="P:protein transport to vacuole involved in ubiquitin-dependent protein catabolic process via the multivesicular body sorting pathway"/>
    <property type="evidence" value="ECO:0007669"/>
    <property type="project" value="TreeGrafter"/>
</dbReference>
<feature type="compositionally biased region" description="Polar residues" evidence="7">
    <location>
        <begin position="1451"/>
        <end position="1463"/>
    </location>
</feature>
<dbReference type="PANTHER" id="PTHR23030">
    <property type="entry name" value="PCD6 INTERACTING PROTEIN-RELATED"/>
    <property type="match status" value="1"/>
</dbReference>
<feature type="compositionally biased region" description="Low complexity" evidence="7">
    <location>
        <begin position="1272"/>
        <end position="1301"/>
    </location>
</feature>
<evidence type="ECO:0000256" key="6">
    <source>
        <dbReference type="SAM" id="Coils"/>
    </source>
</evidence>
<evidence type="ECO:0000313" key="9">
    <source>
        <dbReference type="EMBL" id="ORX93428.1"/>
    </source>
</evidence>
<dbReference type="CDD" id="cd09242">
    <property type="entry name" value="BRO1_ScBro1_like"/>
    <property type="match status" value="1"/>
</dbReference>
<dbReference type="FunCoup" id="A0A1Y1Y617">
    <property type="interactions" value="530"/>
</dbReference>
<dbReference type="InterPro" id="IPR038499">
    <property type="entry name" value="BRO1_sf"/>
</dbReference>
<feature type="region of interest" description="Disordered" evidence="7">
    <location>
        <begin position="840"/>
        <end position="1016"/>
    </location>
</feature>
<feature type="coiled-coil region" evidence="6">
    <location>
        <begin position="613"/>
        <end position="640"/>
    </location>
</feature>
<gene>
    <name evidence="9" type="ORF">K493DRAFT_330143</name>
</gene>
<feature type="region of interest" description="Disordered" evidence="7">
    <location>
        <begin position="792"/>
        <end position="816"/>
    </location>
</feature>
<keyword evidence="6" id="KW-0175">Coiled coil</keyword>
<dbReference type="Pfam" id="PF03097">
    <property type="entry name" value="BRO1"/>
    <property type="match status" value="1"/>
</dbReference>
<organism evidence="9 10">
    <name type="scientific">Basidiobolus meristosporus CBS 931.73</name>
    <dbReference type="NCBI Taxonomy" id="1314790"/>
    <lineage>
        <taxon>Eukaryota</taxon>
        <taxon>Fungi</taxon>
        <taxon>Fungi incertae sedis</taxon>
        <taxon>Zoopagomycota</taxon>
        <taxon>Entomophthoromycotina</taxon>
        <taxon>Basidiobolomycetes</taxon>
        <taxon>Basidiobolales</taxon>
        <taxon>Basidiobolaceae</taxon>
        <taxon>Basidiobolus</taxon>
    </lineage>
</organism>
<dbReference type="PANTHER" id="PTHR23030:SF30">
    <property type="entry name" value="TYROSINE-PROTEIN PHOSPHATASE NON-RECEPTOR TYPE 23"/>
    <property type="match status" value="1"/>
</dbReference>
<feature type="compositionally biased region" description="Low complexity" evidence="7">
    <location>
        <begin position="1365"/>
        <end position="1374"/>
    </location>
</feature>
<keyword evidence="10" id="KW-1185">Reference proteome</keyword>
<feature type="compositionally biased region" description="Low complexity" evidence="7">
    <location>
        <begin position="1311"/>
        <end position="1342"/>
    </location>
</feature>
<feature type="region of interest" description="Disordered" evidence="7">
    <location>
        <begin position="1365"/>
        <end position="1463"/>
    </location>
</feature>
<feature type="compositionally biased region" description="Polar residues" evidence="7">
    <location>
        <begin position="1405"/>
        <end position="1426"/>
    </location>
</feature>